<sequence length="1308" mass="145573">MSSSGNRRYLREHPELKAITTWFISEVIYMQPPNILQFAASFFKSRIMQDYVARSFGYQDKDAHLAALRSAALSTISSSVDLCRDGDNTEVQANDRRSTHDSSSSSIDKTYRRLLNLSEQLGEVRRRGDLSSNMTSDSTSFPEELSSNVLATNVNEILSNAESLQGFVSTLPKTLSARRAAYLLQKLVDTFGPAPHEAALAMSIDNVPSASVPPITLSTLLPLVNNRLWGSAYDSEQQSGVTSMYEAGLSGHTVGSVPHSTIEASHVLKELLSCHRPGLFVGDWDVELPAEAQESVAPYRSIVTENIAFRFPTVGVSTTDTNYGCPTGFVDYKVVASKPFTSTFFQAYDRLKEIDSVPLDPSLLTAPGILVQHTIGNLLSCPLLVPVTLHLRSSLRSCLFISRGGLLQWCSLLGFSSYEFKHASIAAILNTSLLASATLKTTLEQSQSQPIIDSTAQPEASHVGTPSSLPITGASGRLRFSDMLSQMEASCSPKVPPSERLRDNKESNEGTHNDPVIFTTDSIPPLGPSPRQQRCPTLLYEEISPDLLTFFRAVAPHISGISVEEYEYGVLDICTFLPSTYFCCANLEIEEVTESLRAERTPFKGMSLDASEVYIGMLCPSLPLRYLFSVNSIFPELGYGCFRLFKYLPVIVRGSYPHAEPDSMCVVFTSILPTTHCDNIVPGRSVLTNLQQKGSSVSVSSYYEFYTLPPSARLLEGINTEVHRMLEKAQIHVSTVRYILLSSTTSYGRSTLTSEDTGNFLSNSWMDTYILPNKTTPNYTSQTILRFHEFMNYAYKSPEYSELLQKPYDYDDPQAVDVSVAVFFSLWDIAEEDYIGAIPVRDFTGTIGSSALSKPYKHLLQTKLVTIHSYKNYLSQLQPLQKFVQRDVMAKFPLVLDKLLYRDLLSCKVLPWLGPVEYVSFLAKTAHTPLFCYLAHKLRDCACYYLPIISDHKRSLLVATDEGEKEAECMDLIAGLATDLISRLNNRMTDQKLHPSTTIDLVACFSAKILAGGTPSYEANDVHHDSMTCTKSCSTAAVKSRVYQTRSVVYPDNTVSSFLATFPSLFSTEAQLYLTRLTLSQLLDALCHTYSLAFDSGQRSVHTVCDSLPYLTNVGLYYDASKPDNTGSFLFNLERFSYDLISQLRYSVAKDTIVSKVEENYALFEKSHILELVHKHRIISEDMEKSVLLLTDKHMINSPIGIARKLTLEVPGHEWSPMVIPLRVRRYNQIEEKYEFVDDKKPISLHLTAGHALVGRYYPGLDPEKGIYVMEDHMRRAIYSVPFPIVSSSGTVGALSAAAWGHLLEMIH</sequence>
<keyword evidence="3" id="KW-1185">Reference proteome</keyword>
<gene>
    <name evidence="2" type="ORF">GL50803_0016603</name>
</gene>
<dbReference type="GeneID" id="5700067"/>
<dbReference type="InterPro" id="IPR059162">
    <property type="entry name" value="RIIAD1"/>
</dbReference>
<protein>
    <submittedName>
        <fullName evidence="2">Uncharacterized protein</fullName>
    </submittedName>
</protein>
<reference evidence="2 3" key="1">
    <citation type="journal article" date="2007" name="Science">
        <title>Genomic minimalism in the early diverging intestinal parasite Giardia lamblia.</title>
        <authorList>
            <person name="Morrison H.G."/>
            <person name="McArthur A.G."/>
            <person name="Gillin F.D."/>
            <person name="Aley S.B."/>
            <person name="Adam R.D."/>
            <person name="Olsen G.J."/>
            <person name="Best A.A."/>
            <person name="Cande W.Z."/>
            <person name="Chen F."/>
            <person name="Cipriano M.J."/>
            <person name="Davids B.J."/>
            <person name="Dawson S.C."/>
            <person name="Elmendorf H.G."/>
            <person name="Hehl A.B."/>
            <person name="Holder M.E."/>
            <person name="Huse S.M."/>
            <person name="Kim U.U."/>
            <person name="Lasek-Nesselquist E."/>
            <person name="Manning G."/>
            <person name="Nigam A."/>
            <person name="Nixon J.E."/>
            <person name="Palm D."/>
            <person name="Passamaneck N.E."/>
            <person name="Prabhu A."/>
            <person name="Reich C.I."/>
            <person name="Reiner D.S."/>
            <person name="Samuelson J."/>
            <person name="Svard S.G."/>
            <person name="Sogin M.L."/>
        </authorList>
    </citation>
    <scope>NUCLEOTIDE SEQUENCE [LARGE SCALE GENOMIC DNA]</scope>
    <source>
        <strain evidence="2 3">WB C6</strain>
    </source>
</reference>
<feature type="region of interest" description="Disordered" evidence="1">
    <location>
        <begin position="447"/>
        <end position="473"/>
    </location>
</feature>
<comment type="caution">
    <text evidence="2">The sequence shown here is derived from an EMBL/GenBank/DDBJ whole genome shotgun (WGS) entry which is preliminary data.</text>
</comment>
<dbReference type="KEGG" id="gla:GL50803_0016603"/>
<evidence type="ECO:0000313" key="2">
    <source>
        <dbReference type="EMBL" id="KAE8302188.1"/>
    </source>
</evidence>
<dbReference type="HOGENOM" id="CLU_260965_0_0_1"/>
<feature type="region of interest" description="Disordered" evidence="1">
    <location>
        <begin position="489"/>
        <end position="525"/>
    </location>
</feature>
<dbReference type="CDD" id="cd22971">
    <property type="entry name" value="DD_RIIAD1"/>
    <property type="match status" value="1"/>
</dbReference>
<organism evidence="2 3">
    <name type="scientific">Giardia intestinalis (strain ATCC 50803 / WB clone C6)</name>
    <name type="common">Giardia lamblia</name>
    <dbReference type="NCBI Taxonomy" id="184922"/>
    <lineage>
        <taxon>Eukaryota</taxon>
        <taxon>Metamonada</taxon>
        <taxon>Diplomonadida</taxon>
        <taxon>Hexamitidae</taxon>
        <taxon>Giardiinae</taxon>
        <taxon>Giardia</taxon>
    </lineage>
</organism>
<dbReference type="RefSeq" id="XP_001707170.1">
    <property type="nucleotide sequence ID" value="XM_001707118.1"/>
</dbReference>
<name>A8BGD8_GIAIC</name>
<dbReference type="OMA" id="CCANLEI"/>
<feature type="compositionally biased region" description="Basic and acidic residues" evidence="1">
    <location>
        <begin position="497"/>
        <end position="512"/>
    </location>
</feature>
<feature type="compositionally biased region" description="Polar residues" evidence="1">
    <location>
        <begin position="447"/>
        <end position="470"/>
    </location>
</feature>
<evidence type="ECO:0000256" key="1">
    <source>
        <dbReference type="SAM" id="MobiDB-lite"/>
    </source>
</evidence>
<dbReference type="EMBL" id="AACB03000004">
    <property type="protein sequence ID" value="KAE8302188.1"/>
    <property type="molecule type" value="Genomic_DNA"/>
</dbReference>
<dbReference type="VEuPathDB" id="GiardiaDB:GL50803_16603"/>
<dbReference type="Proteomes" id="UP000001548">
    <property type="component" value="Unassembled WGS sequence"/>
</dbReference>
<evidence type="ECO:0000313" key="3">
    <source>
        <dbReference type="Proteomes" id="UP000001548"/>
    </source>
</evidence>
<dbReference type="PANTHER" id="PTHR15505:SF4">
    <property type="entry name" value="RIIA DOMAIN-CONTAINING PROTEIN 1"/>
    <property type="match status" value="1"/>
</dbReference>
<proteinExistence type="predicted"/>
<dbReference type="PANTHER" id="PTHR15505">
    <property type="entry name" value="RIIA DOMAIN-CONTAINING PROTEIN 1"/>
    <property type="match status" value="1"/>
</dbReference>
<accession>A8BGD8</accession>